<evidence type="ECO:0000256" key="4">
    <source>
        <dbReference type="ARBA" id="ARBA00022729"/>
    </source>
</evidence>
<dbReference type="PANTHER" id="PTHR30620">
    <property type="entry name" value="PERIPLASMIC BETA-GLUCOSIDASE-RELATED"/>
    <property type="match status" value="1"/>
</dbReference>
<dbReference type="InterPro" id="IPR002772">
    <property type="entry name" value="Glyco_hydro_3_C"/>
</dbReference>
<dbReference type="GO" id="GO:0008422">
    <property type="term" value="F:beta-glucosidase activity"/>
    <property type="evidence" value="ECO:0007669"/>
    <property type="project" value="UniProtKB-EC"/>
</dbReference>
<evidence type="ECO:0000259" key="8">
    <source>
        <dbReference type="Pfam" id="PF00933"/>
    </source>
</evidence>
<comment type="similarity">
    <text evidence="2 7">Belongs to the glycosyl hydrolase 3 family.</text>
</comment>
<dbReference type="InterPro" id="IPR001764">
    <property type="entry name" value="Glyco_hydro_3_N"/>
</dbReference>
<dbReference type="SUPFAM" id="SSF51445">
    <property type="entry name" value="(Trans)glycosidases"/>
    <property type="match status" value="1"/>
</dbReference>
<keyword evidence="4" id="KW-0732">Signal</keyword>
<evidence type="ECO:0000259" key="9">
    <source>
        <dbReference type="Pfam" id="PF01915"/>
    </source>
</evidence>
<evidence type="ECO:0000256" key="1">
    <source>
        <dbReference type="ARBA" id="ARBA00000448"/>
    </source>
</evidence>
<dbReference type="OrthoDB" id="9805821at2"/>
<protein>
    <recommendedName>
        <fullName evidence="3">beta-glucosidase</fullName>
        <ecNumber evidence="3">3.2.1.21</ecNumber>
    </recommendedName>
</protein>
<evidence type="ECO:0000256" key="5">
    <source>
        <dbReference type="ARBA" id="ARBA00022801"/>
    </source>
</evidence>
<dbReference type="InterPro" id="IPR051915">
    <property type="entry name" value="Cellulose_Degrad_GH3"/>
</dbReference>
<sequence>MNTSDYIQQNQETNVLYDSSKTVEENIQLYLNEMTPEEKVGQMLQVERRAISIEDIKKYYIGSIFAAGGSTPDENTMNEWSKMTKNYKEAAKETRLAIPILFAVDAVHGNNNMKDTVIYPHNIGLGASRDAELIKRIAEDNAKELAAAGVDWTFSPTVAVSNDIRWGRTYECYSENSDLVSIMALPYITTLQANGIIACAKHYVADGAVQFGTGDNGYLLDQGDAKITHKELHDYYISIYNEAVNAGVKSIMVSYSSVNGIKNHANRNLIQNVLKNDIGFKGLVISDYNGIHQLNGDSMYQKVVEAVNAGIDVLMEDTSWKECQEALIKAIENKDISEDRINDAVSRVLRVKMEMGKFENTEAKETEFILRNYKSKQIAEEAVRKSLVLLKNKNKVLPLDKNKKVAVIGPAADNIGVQCGGWTKTWQGGQDDTIKGRWMSGTTILDGFKEIASKNGGTIITETEKLKDADVIVVVLGEYPYAEGKGDDDSLSLIRGTVLEGNETALKEAYAAKKPIVVILVSGRPRIVTDDINKWDGFVEAWLPGTEGGEIAKVLYDEYEFEARLPVTWPKDSSQLPITLNNQSNESNVLFPYGYGLNIKK</sequence>
<dbReference type="PRINTS" id="PR00133">
    <property type="entry name" value="GLHYDRLASE3"/>
</dbReference>
<proteinExistence type="inferred from homology"/>
<name>A0A4U7JA48_9FIRM</name>
<dbReference type="Proteomes" id="UP000306409">
    <property type="component" value="Chromosome"/>
</dbReference>
<reference evidence="10 11" key="1">
    <citation type="submission" date="2020-09" db="EMBL/GenBank/DDBJ databases">
        <title>Characterization and genome sequencing of Ruminiclostridium sp. nov. MA18.</title>
        <authorList>
            <person name="Rettenmaier R."/>
            <person name="Kowollik M.-L."/>
            <person name="Liebl W."/>
            <person name="Zverlov V."/>
        </authorList>
    </citation>
    <scope>NUCLEOTIDE SEQUENCE [LARGE SCALE GENOMIC DNA]</scope>
    <source>
        <strain evidence="10 11">MA18</strain>
    </source>
</reference>
<organism evidence="10 11">
    <name type="scientific">Ruminiclostridium herbifermentans</name>
    <dbReference type="NCBI Taxonomy" id="2488810"/>
    <lineage>
        <taxon>Bacteria</taxon>
        <taxon>Bacillati</taxon>
        <taxon>Bacillota</taxon>
        <taxon>Clostridia</taxon>
        <taxon>Eubacteriales</taxon>
        <taxon>Oscillospiraceae</taxon>
        <taxon>Ruminiclostridium</taxon>
    </lineage>
</organism>
<dbReference type="EMBL" id="CP061336">
    <property type="protein sequence ID" value="QNU68947.1"/>
    <property type="molecule type" value="Genomic_DNA"/>
</dbReference>
<comment type="catalytic activity">
    <reaction evidence="1">
        <text>Hydrolysis of terminal, non-reducing beta-D-glucosyl residues with release of beta-D-glucose.</text>
        <dbReference type="EC" id="3.2.1.21"/>
    </reaction>
</comment>
<evidence type="ECO:0000313" key="11">
    <source>
        <dbReference type="Proteomes" id="UP000306409"/>
    </source>
</evidence>
<dbReference type="GO" id="GO:0009251">
    <property type="term" value="P:glucan catabolic process"/>
    <property type="evidence" value="ECO:0007669"/>
    <property type="project" value="TreeGrafter"/>
</dbReference>
<dbReference type="InterPro" id="IPR019800">
    <property type="entry name" value="Glyco_hydro_3_AS"/>
</dbReference>
<evidence type="ECO:0000256" key="2">
    <source>
        <dbReference type="ARBA" id="ARBA00005336"/>
    </source>
</evidence>
<dbReference type="AlphaFoldDB" id="A0A4U7JA48"/>
<dbReference type="InterPro" id="IPR036962">
    <property type="entry name" value="Glyco_hydro_3_N_sf"/>
</dbReference>
<keyword evidence="6 7" id="KW-0326">Glycosidase</keyword>
<dbReference type="PROSITE" id="PS00775">
    <property type="entry name" value="GLYCOSYL_HYDROL_F3"/>
    <property type="match status" value="1"/>
</dbReference>
<dbReference type="KEGG" id="rher:EHE19_018650"/>
<feature type="domain" description="Glycoside hydrolase family 3 N-terminal" evidence="8">
    <location>
        <begin position="37"/>
        <end position="351"/>
    </location>
</feature>
<evidence type="ECO:0000256" key="3">
    <source>
        <dbReference type="ARBA" id="ARBA00012744"/>
    </source>
</evidence>
<dbReference type="Pfam" id="PF00933">
    <property type="entry name" value="Glyco_hydro_3"/>
    <property type="match status" value="1"/>
</dbReference>
<accession>A0A4U7JA48</accession>
<dbReference type="Gene3D" id="3.20.20.300">
    <property type="entry name" value="Glycoside hydrolase, family 3, N-terminal domain"/>
    <property type="match status" value="1"/>
</dbReference>
<feature type="domain" description="Glycoside hydrolase family 3 C-terminal" evidence="9">
    <location>
        <begin position="387"/>
        <end position="598"/>
    </location>
</feature>
<keyword evidence="5 7" id="KW-0378">Hydrolase</keyword>
<dbReference type="Pfam" id="PF01915">
    <property type="entry name" value="Glyco_hydro_3_C"/>
    <property type="match status" value="1"/>
</dbReference>
<dbReference type="Gene3D" id="3.40.50.1700">
    <property type="entry name" value="Glycoside hydrolase family 3 C-terminal domain"/>
    <property type="match status" value="1"/>
</dbReference>
<gene>
    <name evidence="10" type="ORF">EHE19_018650</name>
</gene>
<dbReference type="InterPro" id="IPR036881">
    <property type="entry name" value="Glyco_hydro_3_C_sf"/>
</dbReference>
<dbReference type="InterPro" id="IPR017853">
    <property type="entry name" value="GH"/>
</dbReference>
<evidence type="ECO:0000256" key="6">
    <source>
        <dbReference type="ARBA" id="ARBA00023295"/>
    </source>
</evidence>
<evidence type="ECO:0000313" key="10">
    <source>
        <dbReference type="EMBL" id="QNU68947.1"/>
    </source>
</evidence>
<keyword evidence="11" id="KW-1185">Reference proteome</keyword>
<dbReference type="SUPFAM" id="SSF52279">
    <property type="entry name" value="Beta-D-glucan exohydrolase, C-terminal domain"/>
    <property type="match status" value="1"/>
</dbReference>
<dbReference type="EC" id="3.2.1.21" evidence="3"/>
<dbReference type="PANTHER" id="PTHR30620:SF16">
    <property type="entry name" value="LYSOSOMAL BETA GLUCOSIDASE"/>
    <property type="match status" value="1"/>
</dbReference>
<evidence type="ECO:0000256" key="7">
    <source>
        <dbReference type="RuleBase" id="RU361161"/>
    </source>
</evidence>